<accession>A0A939IL75</accession>
<dbReference type="Proteomes" id="UP000664303">
    <property type="component" value="Unassembled WGS sequence"/>
</dbReference>
<dbReference type="Pfam" id="PF02738">
    <property type="entry name" value="MoCoBD_1"/>
    <property type="match status" value="1"/>
</dbReference>
<dbReference type="InterPro" id="IPR000674">
    <property type="entry name" value="Ald_Oxase/Xan_DH_a/b"/>
</dbReference>
<dbReference type="EMBL" id="JAFKCZ010000004">
    <property type="protein sequence ID" value="MBN7796200.1"/>
    <property type="molecule type" value="Genomic_DNA"/>
</dbReference>
<dbReference type="PIRSF" id="PIRSF036389">
    <property type="entry name" value="IOR_B"/>
    <property type="match status" value="1"/>
</dbReference>
<keyword evidence="3" id="KW-1185">Reference proteome</keyword>
<dbReference type="InterPro" id="IPR037165">
    <property type="entry name" value="AldOxase/xan_DH_Mopterin-bd_sf"/>
</dbReference>
<dbReference type="InterPro" id="IPR052516">
    <property type="entry name" value="N-heterocyclic_Hydroxylase"/>
</dbReference>
<dbReference type="GO" id="GO:0016491">
    <property type="term" value="F:oxidoreductase activity"/>
    <property type="evidence" value="ECO:0007669"/>
    <property type="project" value="InterPro"/>
</dbReference>
<reference evidence="2" key="1">
    <citation type="submission" date="2021-02" db="EMBL/GenBank/DDBJ databases">
        <title>PHA producing bacteria isolated from coastal sediment in Guangdong, Shenzhen.</title>
        <authorList>
            <person name="Zheng W."/>
            <person name="Yu S."/>
            <person name="Huang Y."/>
        </authorList>
    </citation>
    <scope>NUCLEOTIDE SEQUENCE</scope>
    <source>
        <strain evidence="2">TN14-10</strain>
    </source>
</reference>
<evidence type="ECO:0000259" key="1">
    <source>
        <dbReference type="SMART" id="SM01008"/>
    </source>
</evidence>
<gene>
    <name evidence="2" type="ORF">JYP50_06350</name>
</gene>
<protein>
    <submittedName>
        <fullName evidence="2">Xanthine dehydrogenase family protein molybdopterin-binding subunit</fullName>
    </submittedName>
</protein>
<dbReference type="AlphaFoldDB" id="A0A939IL75"/>
<evidence type="ECO:0000313" key="3">
    <source>
        <dbReference type="Proteomes" id="UP000664303"/>
    </source>
</evidence>
<dbReference type="InterPro" id="IPR006311">
    <property type="entry name" value="TAT_signal"/>
</dbReference>
<dbReference type="Gene3D" id="3.90.1170.50">
    <property type="entry name" value="Aldehyde oxidase/xanthine dehydrogenase, a/b hammerhead"/>
    <property type="match status" value="1"/>
</dbReference>
<dbReference type="InterPro" id="IPR046867">
    <property type="entry name" value="AldOxase/xan_DH_MoCoBD2"/>
</dbReference>
<evidence type="ECO:0000313" key="2">
    <source>
        <dbReference type="EMBL" id="MBN7796200.1"/>
    </source>
</evidence>
<proteinExistence type="predicted"/>
<dbReference type="RefSeq" id="WP_206559643.1">
    <property type="nucleotide sequence ID" value="NZ_JAFKCZ010000004.1"/>
</dbReference>
<dbReference type="Pfam" id="PF20256">
    <property type="entry name" value="MoCoBD_2"/>
    <property type="match status" value="2"/>
</dbReference>
<dbReference type="PROSITE" id="PS51318">
    <property type="entry name" value="TAT"/>
    <property type="match status" value="1"/>
</dbReference>
<name>A0A939IL75_9GAMM</name>
<dbReference type="SUPFAM" id="SSF56003">
    <property type="entry name" value="Molybdenum cofactor-binding domain"/>
    <property type="match status" value="2"/>
</dbReference>
<dbReference type="SMART" id="SM01008">
    <property type="entry name" value="Ald_Xan_dh_C"/>
    <property type="match status" value="1"/>
</dbReference>
<dbReference type="InterPro" id="IPR012368">
    <property type="entry name" value="OxRdtase_Mopterin-bd_su_IorB"/>
</dbReference>
<dbReference type="InterPro" id="IPR008274">
    <property type="entry name" value="AldOxase/xan_DH_MoCoBD1"/>
</dbReference>
<sequence>MSTLSKLSRRRFLELTGVSATGLLLGAAVSPASRAMDVLATATGERLNLFVSLRADGAVEIVAHRSEMGTGIRTSLPQVVADEMEADWSRVRVIQALGDAAYGSQNTDGSRSVRNFYATMRQMGAAARRMLEQAAADTWRAPLAECRARNHEVHHADGRRLGFGELAARAAALPLPGLDDLPLKGREDFRYIGRNVPIVDLHDMTTGNTTYGIDVALPDMVYASIERTPHLGGRIAAYDAAAARKVAGVLDVVELQGPEGPPAFNNVEGLAVIASNTWSAIKGREALAVQWRPSPHSDHDSAAYLDALQARVSGGPGRVARERGDVERALGDADQVLEASYRTPYLAHAPMEPPATLARVDGGRCEVWACTQNPQATQAAVASALGVDKAAVTVHVTLLGGGFGRKSKPDFSVEAARLAAHVGRPVQLTWTREDDVRHDYYHACSAMYFRGALDGDGRATAWLARQATPAIGATFDPAVTRLEDGWLSQTFGSVPFATPNLRIESHEAPAHVRIGWLRSVYNIPFAFGVCSFVDELAHAAGRDPAQYWQEMIGDDRHLDFAPEGFEFSNYGRAIAEYPYDTGRMKAVLRQLVANIPWGETLPEGQGWGLAVTRSFLSYVAVASKVRVDGDTLVVEELHGVIDAGTVVNPDRVHAQLEGGMVFGLSLALNGEITFADGAARQSNFHDYPVARLNQVPRVIRTHIVDSEALPAGVGEPGVPPTAPSIANAVFAATGQRIRELPLARHFDV</sequence>
<dbReference type="Gene3D" id="3.30.365.10">
    <property type="entry name" value="Aldehyde oxidase/xanthine dehydrogenase, molybdopterin binding domain"/>
    <property type="match status" value="4"/>
</dbReference>
<dbReference type="PANTHER" id="PTHR47495:SF3">
    <property type="entry name" value="BLR6219 PROTEIN"/>
    <property type="match status" value="1"/>
</dbReference>
<feature type="domain" description="Aldehyde oxidase/xanthine dehydrogenase a/b hammerhead" evidence="1">
    <location>
        <begin position="206"/>
        <end position="295"/>
    </location>
</feature>
<organism evidence="2 3">
    <name type="scientific">Parahaliea mediterranea</name>
    <dbReference type="NCBI Taxonomy" id="651086"/>
    <lineage>
        <taxon>Bacteria</taxon>
        <taxon>Pseudomonadati</taxon>
        <taxon>Pseudomonadota</taxon>
        <taxon>Gammaproteobacteria</taxon>
        <taxon>Cellvibrionales</taxon>
        <taxon>Halieaceae</taxon>
        <taxon>Parahaliea</taxon>
    </lineage>
</organism>
<dbReference type="PANTHER" id="PTHR47495">
    <property type="entry name" value="ALDEHYDE DEHYDROGENASE"/>
    <property type="match status" value="1"/>
</dbReference>
<comment type="caution">
    <text evidence="2">The sequence shown here is derived from an EMBL/GenBank/DDBJ whole genome shotgun (WGS) entry which is preliminary data.</text>
</comment>